<feature type="domain" description="Right handed beta helix" evidence="3">
    <location>
        <begin position="410"/>
        <end position="581"/>
    </location>
</feature>
<dbReference type="InterPro" id="IPR051801">
    <property type="entry name" value="GH28_Enzymes"/>
</dbReference>
<feature type="compositionally biased region" description="Basic and acidic residues" evidence="1">
    <location>
        <begin position="1"/>
        <end position="17"/>
    </location>
</feature>
<evidence type="ECO:0000313" key="4">
    <source>
        <dbReference type="EMBL" id="RKN73021.1"/>
    </source>
</evidence>
<dbReference type="InterPro" id="IPR012334">
    <property type="entry name" value="Pectin_lyas_fold"/>
</dbReference>
<feature type="domain" description="Rhamnogalacturonase A/B/Epimerase-like pectate lyase" evidence="2">
    <location>
        <begin position="101"/>
        <end position="157"/>
    </location>
</feature>
<keyword evidence="5" id="KW-1185">Reference proteome</keyword>
<dbReference type="Gene3D" id="2.160.20.10">
    <property type="entry name" value="Single-stranded right-handed beta-helix, Pectin lyase-like"/>
    <property type="match status" value="1"/>
</dbReference>
<dbReference type="Pfam" id="PF12708">
    <property type="entry name" value="Pect-lyase_RHGA_epim"/>
    <property type="match status" value="1"/>
</dbReference>
<dbReference type="SUPFAM" id="SSF51126">
    <property type="entry name" value="Pectin lyase-like"/>
    <property type="match status" value="2"/>
</dbReference>
<evidence type="ECO:0000259" key="2">
    <source>
        <dbReference type="Pfam" id="PF12708"/>
    </source>
</evidence>
<evidence type="ECO:0008006" key="6">
    <source>
        <dbReference type="Google" id="ProtNLM"/>
    </source>
</evidence>
<dbReference type="Pfam" id="PF13229">
    <property type="entry name" value="Beta_helix"/>
    <property type="match status" value="1"/>
</dbReference>
<gene>
    <name evidence="4" type="ORF">D7M11_28140</name>
</gene>
<evidence type="ECO:0000313" key="5">
    <source>
        <dbReference type="Proteomes" id="UP000282311"/>
    </source>
</evidence>
<dbReference type="RefSeq" id="WP_120750597.1">
    <property type="nucleotide sequence ID" value="NZ_RBAH01000026.1"/>
</dbReference>
<dbReference type="Proteomes" id="UP000282311">
    <property type="component" value="Unassembled WGS sequence"/>
</dbReference>
<name>A0A3B0BLE4_9BACL</name>
<organism evidence="4 5">
    <name type="scientific">Paenibacillus ginsengarvi</name>
    <dbReference type="NCBI Taxonomy" id="400777"/>
    <lineage>
        <taxon>Bacteria</taxon>
        <taxon>Bacillati</taxon>
        <taxon>Bacillota</taxon>
        <taxon>Bacilli</taxon>
        <taxon>Bacillales</taxon>
        <taxon>Paenibacillaceae</taxon>
        <taxon>Paenibacillus</taxon>
    </lineage>
</organism>
<sequence length="626" mass="66028">MEEKGRQASKHFGEFRPEGNGIGYDGGEDKSGKSAGGGSGKLWSRREMIAALGAAGVTVAAQTVLGGKELYAGGGPVSASVYGGGPGRGGERPDGHARLDWLNVSKYGAKGDGSHDDSDAIQQALHLARDAGGGVVYVPQGIYKLTRMLRIYRGTKLMLHHAAIMLRCHDDSFLLNGDVGALYDGYEGHGDIAIEGGTWDGNILQYPDAYVGFNFGHACHVVVRDVTIKDVVWAHAIEINASRDVLIEHCRFLGYKNASDGSRYFSEAIQIDVPTPLSFGAFGKHDGTPCRHITIRDCNFGASGTAGTAAWAAGVGTHGAIHDVWSSDISIVNNTFEGLTYWAIRLFKWNRCLVEGNLLLNCGGGITMSTPSPNSESTKDKNGVQRGTPQAGSGIRIAGNIIAGGAAYGGIGCYGDPQAMVGDVSITDNFVYDAGANKHGITVSWCRGAIVERNTVNNARRGVYVDNSAECQVAGNRISAITVNGIESAKSADVAICDNDVRDCGFYGISASETSRFRIDRNTVRSASLTEHVRYDGIVVNGSNKDGVVRDNIVRKAASGNQNRYGLQIAASSERIETGGNALDGATAPYRNNSATSADQLRLYTAAGVGYKVTVDTSGALTAVLL</sequence>
<dbReference type="InterPro" id="IPR011050">
    <property type="entry name" value="Pectin_lyase_fold/virulence"/>
</dbReference>
<feature type="region of interest" description="Disordered" evidence="1">
    <location>
        <begin position="1"/>
        <end position="40"/>
    </location>
</feature>
<reference evidence="4 5" key="1">
    <citation type="journal article" date="2007" name="Int. J. Syst. Evol. Microbiol.">
        <title>Paenibacillus ginsengarvi sp. nov., isolated from soil from ginseng cultivation.</title>
        <authorList>
            <person name="Yoon M.H."/>
            <person name="Ten L.N."/>
            <person name="Im W.T."/>
        </authorList>
    </citation>
    <scope>NUCLEOTIDE SEQUENCE [LARGE SCALE GENOMIC DNA]</scope>
    <source>
        <strain evidence="4 5">KCTC 13059</strain>
    </source>
</reference>
<dbReference type="SMART" id="SM00710">
    <property type="entry name" value="PbH1"/>
    <property type="match status" value="12"/>
</dbReference>
<dbReference type="InterPro" id="IPR022441">
    <property type="entry name" value="Para_beta_helix_rpt-2"/>
</dbReference>
<feature type="region of interest" description="Disordered" evidence="1">
    <location>
        <begin position="370"/>
        <end position="391"/>
    </location>
</feature>
<dbReference type="PANTHER" id="PTHR31339">
    <property type="entry name" value="PECTIN LYASE-RELATED"/>
    <property type="match status" value="1"/>
</dbReference>
<dbReference type="InterPro" id="IPR039448">
    <property type="entry name" value="Beta_helix"/>
</dbReference>
<comment type="caution">
    <text evidence="4">The sequence shown here is derived from an EMBL/GenBank/DDBJ whole genome shotgun (WGS) entry which is preliminary data.</text>
</comment>
<protein>
    <recommendedName>
        <fullName evidence="6">Pectate lyase superfamily protein domain-containing protein</fullName>
    </recommendedName>
</protein>
<dbReference type="OrthoDB" id="2404754at2"/>
<proteinExistence type="predicted"/>
<dbReference type="InterPro" id="IPR024535">
    <property type="entry name" value="RHGA/B-epi-like_pectate_lyase"/>
</dbReference>
<dbReference type="AlphaFoldDB" id="A0A3B0BLE4"/>
<dbReference type="NCBIfam" id="TIGR03804">
    <property type="entry name" value="para_beta_helix"/>
    <property type="match status" value="1"/>
</dbReference>
<evidence type="ECO:0000259" key="3">
    <source>
        <dbReference type="Pfam" id="PF13229"/>
    </source>
</evidence>
<dbReference type="InterPro" id="IPR006626">
    <property type="entry name" value="PbH1"/>
</dbReference>
<dbReference type="EMBL" id="RBAH01000026">
    <property type="protein sequence ID" value="RKN73021.1"/>
    <property type="molecule type" value="Genomic_DNA"/>
</dbReference>
<evidence type="ECO:0000256" key="1">
    <source>
        <dbReference type="SAM" id="MobiDB-lite"/>
    </source>
</evidence>
<accession>A0A3B0BLE4</accession>